<evidence type="ECO:0000256" key="5">
    <source>
        <dbReference type="ARBA" id="ARBA00023155"/>
    </source>
</evidence>
<evidence type="ECO:0000259" key="10">
    <source>
        <dbReference type="PROSITE" id="PS50071"/>
    </source>
</evidence>
<feature type="compositionally biased region" description="Polar residues" evidence="9">
    <location>
        <begin position="520"/>
        <end position="535"/>
    </location>
</feature>
<dbReference type="InterPro" id="IPR001356">
    <property type="entry name" value="HD"/>
</dbReference>
<gene>
    <name evidence="11" type="ORF">A4U43_C01F20600</name>
</gene>
<evidence type="ECO:0000256" key="6">
    <source>
        <dbReference type="ARBA" id="ARBA00023163"/>
    </source>
</evidence>
<keyword evidence="12" id="KW-1185">Reference proteome</keyword>
<dbReference type="Gene3D" id="1.10.10.60">
    <property type="entry name" value="Homeodomain-like"/>
    <property type="match status" value="1"/>
</dbReference>
<feature type="region of interest" description="Disordered" evidence="9">
    <location>
        <begin position="511"/>
        <end position="535"/>
    </location>
</feature>
<dbReference type="PANTHER" id="PTHR11850">
    <property type="entry name" value="HOMEOBOX PROTEIN TRANSCRIPTION FACTORS"/>
    <property type="match status" value="1"/>
</dbReference>
<evidence type="ECO:0000256" key="9">
    <source>
        <dbReference type="SAM" id="MobiDB-lite"/>
    </source>
</evidence>
<keyword evidence="6" id="KW-0804">Transcription</keyword>
<keyword evidence="4 8" id="KW-0238">DNA-binding</keyword>
<dbReference type="AlphaFoldDB" id="A0A5P1FQV2"/>
<dbReference type="SMART" id="SM00389">
    <property type="entry name" value="HOX"/>
    <property type="match status" value="1"/>
</dbReference>
<protein>
    <recommendedName>
        <fullName evidence="10">Homeobox domain-containing protein</fullName>
    </recommendedName>
</protein>
<dbReference type="Proteomes" id="UP000243459">
    <property type="component" value="Chromosome 1"/>
</dbReference>
<comment type="subcellular location">
    <subcellularLocation>
        <location evidence="1 8">Nucleus</location>
    </subcellularLocation>
</comment>
<dbReference type="SMART" id="SM00574">
    <property type="entry name" value="POX"/>
    <property type="match status" value="1"/>
</dbReference>
<organism evidence="11 12">
    <name type="scientific">Asparagus officinalis</name>
    <name type="common">Garden asparagus</name>
    <dbReference type="NCBI Taxonomy" id="4686"/>
    <lineage>
        <taxon>Eukaryota</taxon>
        <taxon>Viridiplantae</taxon>
        <taxon>Streptophyta</taxon>
        <taxon>Embryophyta</taxon>
        <taxon>Tracheophyta</taxon>
        <taxon>Spermatophyta</taxon>
        <taxon>Magnoliopsida</taxon>
        <taxon>Liliopsida</taxon>
        <taxon>Asparagales</taxon>
        <taxon>Asparagaceae</taxon>
        <taxon>Asparagoideae</taxon>
        <taxon>Asparagus</taxon>
    </lineage>
</organism>
<dbReference type="OMA" id="YIFNNWQ"/>
<evidence type="ECO:0000256" key="1">
    <source>
        <dbReference type="ARBA" id="ARBA00004123"/>
    </source>
</evidence>
<dbReference type="InterPro" id="IPR009057">
    <property type="entry name" value="Homeodomain-like_sf"/>
</dbReference>
<dbReference type="Pfam" id="PF07526">
    <property type="entry name" value="POX"/>
    <property type="match status" value="1"/>
</dbReference>
<comment type="similarity">
    <text evidence="2">Belongs to the TALE/BELL homeobox family.</text>
</comment>
<keyword evidence="7 8" id="KW-0539">Nucleus</keyword>
<dbReference type="InterPro" id="IPR050224">
    <property type="entry name" value="TALE_homeobox"/>
</dbReference>
<sequence>MPIMMENDMFTSSLPMTDHSHMIFNPTTPQMLSGSFIQYGIQDNLSYRQIMPSAPLFSTVQEEALNNLYTSNNGDMINSEVSVSRIMPHVGNISLNGSDGFTGNLISSFPNLASAEANLHESFISFGIAPTSALPSEELRNSQSTDSCTTHNSSIDASMHHDFGVPTAQKDADLSACLNSRWNYDDVAGHQITVRPSYHISERSEFGFNFNTPYAHFAPGNELSLSLGSSQPSVINFSTASDQCSEVSYSGLKHDSTGLQNHCRGVGFQFPRVKLDSRYLNATKEILAEIASYALEHLDDVDDPLDRTECEPKMSSLSSSINGLQNQETDGKKSELCTMLQAVDHQCKQYLDQMQSVISTFNDKINLGAPQMNVQFALHTVSTLYKNLRKKIASQVISTSHNHSDNESFRQKERNFESSFIQKQWAIQQLKKNDTQSWRPQRGLPEKSVSVLRAWMFENFLHPYPKDSEKQLLALKSGLTRSQVSNWFINARVRLWKPMIEEMYSEINKRNRTEEGSAAESRNNGSISNQRIRMS</sequence>
<dbReference type="OrthoDB" id="10056939at2759"/>
<name>A0A5P1FQV2_ASPOF</name>
<dbReference type="CDD" id="cd00086">
    <property type="entry name" value="homeodomain"/>
    <property type="match status" value="1"/>
</dbReference>
<dbReference type="GO" id="GO:0003677">
    <property type="term" value="F:DNA binding"/>
    <property type="evidence" value="ECO:0007669"/>
    <property type="project" value="UniProtKB-UniRule"/>
</dbReference>
<dbReference type="InterPro" id="IPR006563">
    <property type="entry name" value="POX_dom"/>
</dbReference>
<evidence type="ECO:0000313" key="11">
    <source>
        <dbReference type="EMBL" id="ONK80685.1"/>
    </source>
</evidence>
<proteinExistence type="inferred from homology"/>
<feature type="DNA-binding region" description="Homeobox" evidence="8">
    <location>
        <begin position="437"/>
        <end position="499"/>
    </location>
</feature>
<dbReference type="PROSITE" id="PS50071">
    <property type="entry name" value="HOMEOBOX_2"/>
    <property type="match status" value="1"/>
</dbReference>
<dbReference type="InterPro" id="IPR008422">
    <property type="entry name" value="KN_HD"/>
</dbReference>
<keyword evidence="5 8" id="KW-0371">Homeobox</keyword>
<evidence type="ECO:0000256" key="4">
    <source>
        <dbReference type="ARBA" id="ARBA00023125"/>
    </source>
</evidence>
<evidence type="ECO:0000256" key="3">
    <source>
        <dbReference type="ARBA" id="ARBA00023015"/>
    </source>
</evidence>
<feature type="domain" description="Homeobox" evidence="10">
    <location>
        <begin position="435"/>
        <end position="498"/>
    </location>
</feature>
<dbReference type="Pfam" id="PF05920">
    <property type="entry name" value="Homeobox_KN"/>
    <property type="match status" value="1"/>
</dbReference>
<dbReference type="SUPFAM" id="SSF46689">
    <property type="entry name" value="Homeodomain-like"/>
    <property type="match status" value="1"/>
</dbReference>
<evidence type="ECO:0000256" key="7">
    <source>
        <dbReference type="ARBA" id="ARBA00023242"/>
    </source>
</evidence>
<evidence type="ECO:0000256" key="8">
    <source>
        <dbReference type="PROSITE-ProRule" id="PRU00108"/>
    </source>
</evidence>
<evidence type="ECO:0000313" key="12">
    <source>
        <dbReference type="Proteomes" id="UP000243459"/>
    </source>
</evidence>
<dbReference type="GO" id="GO:0005634">
    <property type="term" value="C:nucleus"/>
    <property type="evidence" value="ECO:0007669"/>
    <property type="project" value="UniProtKB-SubCell"/>
</dbReference>
<keyword evidence="3" id="KW-0805">Transcription regulation</keyword>
<accession>A0A5P1FQV2</accession>
<dbReference type="EMBL" id="CM007381">
    <property type="protein sequence ID" value="ONK80685.1"/>
    <property type="molecule type" value="Genomic_DNA"/>
</dbReference>
<reference evidence="12" key="1">
    <citation type="journal article" date="2017" name="Nat. Commun.">
        <title>The asparagus genome sheds light on the origin and evolution of a young Y chromosome.</title>
        <authorList>
            <person name="Harkess A."/>
            <person name="Zhou J."/>
            <person name="Xu C."/>
            <person name="Bowers J.E."/>
            <person name="Van der Hulst R."/>
            <person name="Ayyampalayam S."/>
            <person name="Mercati F."/>
            <person name="Riccardi P."/>
            <person name="McKain M.R."/>
            <person name="Kakrana A."/>
            <person name="Tang H."/>
            <person name="Ray J."/>
            <person name="Groenendijk J."/>
            <person name="Arikit S."/>
            <person name="Mathioni S.M."/>
            <person name="Nakano M."/>
            <person name="Shan H."/>
            <person name="Telgmann-Rauber A."/>
            <person name="Kanno A."/>
            <person name="Yue Z."/>
            <person name="Chen H."/>
            <person name="Li W."/>
            <person name="Chen Y."/>
            <person name="Xu X."/>
            <person name="Zhang Y."/>
            <person name="Luo S."/>
            <person name="Chen H."/>
            <person name="Gao J."/>
            <person name="Mao Z."/>
            <person name="Pires J.C."/>
            <person name="Luo M."/>
            <person name="Kudrna D."/>
            <person name="Wing R.A."/>
            <person name="Meyers B.C."/>
            <person name="Yi K."/>
            <person name="Kong H."/>
            <person name="Lavrijsen P."/>
            <person name="Sunseri F."/>
            <person name="Falavigna A."/>
            <person name="Ye Y."/>
            <person name="Leebens-Mack J.H."/>
            <person name="Chen G."/>
        </authorList>
    </citation>
    <scope>NUCLEOTIDE SEQUENCE [LARGE SCALE GENOMIC DNA]</scope>
    <source>
        <strain evidence="12">cv. DH0086</strain>
    </source>
</reference>
<dbReference type="Gramene" id="ONK80685">
    <property type="protein sequence ID" value="ONK80685"/>
    <property type="gene ID" value="A4U43_C01F20600"/>
</dbReference>
<evidence type="ECO:0000256" key="2">
    <source>
        <dbReference type="ARBA" id="ARBA00006454"/>
    </source>
</evidence>
<dbReference type="GO" id="GO:0006355">
    <property type="term" value="P:regulation of DNA-templated transcription"/>
    <property type="evidence" value="ECO:0007669"/>
    <property type="project" value="InterPro"/>
</dbReference>